<reference evidence="3" key="1">
    <citation type="submission" date="2023-07" db="EMBL/GenBank/DDBJ databases">
        <title>Novel species in the genus Lipingzhangella isolated from Sambhar Salt Lake.</title>
        <authorList>
            <person name="Jiya N."/>
            <person name="Kajale S."/>
            <person name="Sharma A."/>
        </authorList>
    </citation>
    <scope>NUCLEOTIDE SEQUENCE [LARGE SCALE GENOMIC DNA]</scope>
    <source>
        <strain evidence="3">LS1_29</strain>
    </source>
</reference>
<accession>A0ABU2H888</accession>
<sequence>MLDALTQLLPYVLGLVAAPTGIIATIVLLMASGGRVKAGAFTVAWAVAVLVVGLLVALLSAAASTGDTGPAAGTQVDWVAWVQTLLGLLLIVLALRILRRGLQRPADTEPEPPRWLAAMDGMTVPGAMRLALVLALLNPKNLAMIVGGGAVIGSFGLGLTAAAGATAVFAVLGSIGVLAPIVAVALRGGAGDEALRRARAWLDIHGDSVTMTVLFVFGGVFLAQGLGDLTG</sequence>
<dbReference type="Pfam" id="PF11139">
    <property type="entry name" value="SfLAP"/>
    <property type="match status" value="1"/>
</dbReference>
<feature type="transmembrane region" description="Helical" evidence="1">
    <location>
        <begin position="167"/>
        <end position="188"/>
    </location>
</feature>
<name>A0ABU2H888_9ACTN</name>
<feature type="transmembrane region" description="Helical" evidence="1">
    <location>
        <begin position="78"/>
        <end position="98"/>
    </location>
</feature>
<organism evidence="2 3">
    <name type="scientific">Lipingzhangella rawalii</name>
    <dbReference type="NCBI Taxonomy" id="2055835"/>
    <lineage>
        <taxon>Bacteria</taxon>
        <taxon>Bacillati</taxon>
        <taxon>Actinomycetota</taxon>
        <taxon>Actinomycetes</taxon>
        <taxon>Streptosporangiales</taxon>
        <taxon>Nocardiopsidaceae</taxon>
        <taxon>Lipingzhangella</taxon>
    </lineage>
</organism>
<keyword evidence="1" id="KW-1133">Transmembrane helix</keyword>
<keyword evidence="1" id="KW-0812">Transmembrane</keyword>
<keyword evidence="1" id="KW-0472">Membrane</keyword>
<proteinExistence type="predicted"/>
<dbReference type="RefSeq" id="WP_310912359.1">
    <property type="nucleotide sequence ID" value="NZ_JAVLVT010000004.1"/>
</dbReference>
<dbReference type="InterPro" id="IPR021315">
    <property type="entry name" value="Gap/Sap"/>
</dbReference>
<feature type="transmembrane region" description="Helical" evidence="1">
    <location>
        <begin position="12"/>
        <end position="31"/>
    </location>
</feature>
<comment type="caution">
    <text evidence="2">The sequence shown here is derived from an EMBL/GenBank/DDBJ whole genome shotgun (WGS) entry which is preliminary data.</text>
</comment>
<protein>
    <submittedName>
        <fullName evidence="2">GAP family protein</fullName>
    </submittedName>
</protein>
<feature type="transmembrane region" description="Helical" evidence="1">
    <location>
        <begin position="43"/>
        <end position="66"/>
    </location>
</feature>
<evidence type="ECO:0000256" key="1">
    <source>
        <dbReference type="SAM" id="Phobius"/>
    </source>
</evidence>
<gene>
    <name evidence="2" type="ORF">RIF23_10930</name>
</gene>
<feature type="transmembrane region" description="Helical" evidence="1">
    <location>
        <begin position="209"/>
        <end position="227"/>
    </location>
</feature>
<keyword evidence="3" id="KW-1185">Reference proteome</keyword>
<evidence type="ECO:0000313" key="3">
    <source>
        <dbReference type="Proteomes" id="UP001250214"/>
    </source>
</evidence>
<dbReference type="Proteomes" id="UP001250214">
    <property type="component" value="Unassembled WGS sequence"/>
</dbReference>
<evidence type="ECO:0000313" key="2">
    <source>
        <dbReference type="EMBL" id="MDS1270814.1"/>
    </source>
</evidence>
<dbReference type="EMBL" id="JAVLVT010000004">
    <property type="protein sequence ID" value="MDS1270814.1"/>
    <property type="molecule type" value="Genomic_DNA"/>
</dbReference>